<gene>
    <name evidence="6" type="ORF">ACPOL_0179</name>
</gene>
<comment type="similarity">
    <text evidence="2">Belongs to the RmuC family.</text>
</comment>
<protein>
    <submittedName>
        <fullName evidence="6">DNA recombination protein RmuC</fullName>
    </submittedName>
</protein>
<evidence type="ECO:0000256" key="4">
    <source>
        <dbReference type="ARBA" id="ARBA00023172"/>
    </source>
</evidence>
<organism evidence="6 7">
    <name type="scientific">Acidisarcina polymorpha</name>
    <dbReference type="NCBI Taxonomy" id="2211140"/>
    <lineage>
        <taxon>Bacteria</taxon>
        <taxon>Pseudomonadati</taxon>
        <taxon>Acidobacteriota</taxon>
        <taxon>Terriglobia</taxon>
        <taxon>Terriglobales</taxon>
        <taxon>Acidobacteriaceae</taxon>
        <taxon>Acidisarcina</taxon>
    </lineage>
</organism>
<dbReference type="InterPro" id="IPR003798">
    <property type="entry name" value="DNA_recombination_RmuC"/>
</dbReference>
<dbReference type="KEGG" id="abas:ACPOL_0179"/>
<accession>A0A2Z5FSX2</accession>
<dbReference type="AlphaFoldDB" id="A0A2Z5FSX2"/>
<dbReference type="PANTHER" id="PTHR30563:SF0">
    <property type="entry name" value="DNA RECOMBINATION PROTEIN RMUC"/>
    <property type="match status" value="1"/>
</dbReference>
<dbReference type="Pfam" id="PF02646">
    <property type="entry name" value="RmuC"/>
    <property type="match status" value="1"/>
</dbReference>
<sequence length="453" mass="49866">MLVSLPVLLLGFLLSIVAGYVLGWLSQRGRIASQQASLALLAEDGKLLQEKFRESQIEIAKLEERLIAEKGSLAHAQEALHASFKGLASDVLSHTSRDFLLLAKEQLGAQQVEAKGKLEEKETAIANLLEPVRKTLEALAKETQDLEVKREGAYAAVKTLVEGIQSSHSDLRKETGNLVQALRAPNTRGNWGEQQLKNCIEFAGMVEHCTFEQQVHLAGEGEADRSVRPDVVINLPNKRCIVIDAKTPWVAFLESLAAPDADSRREKLRQHAAQVKRHIEDLQKKRYFERFSGSADFIVCFLPSEALFSAALEGDPGLIEYGTRANVVLSTPTTLIALLRAVAIGWQQSEITDNAVRIQEAGLNLYKKLSKTHEYLVEVGNGIRKAGKAFDSLVNVVEGRGGVFAQARKLRELGIEAQTAELESIGSLALDTRPLRAEDWDVTPSESSRLLRP</sequence>
<dbReference type="EMBL" id="CP030840">
    <property type="protein sequence ID" value="AXC09564.1"/>
    <property type="molecule type" value="Genomic_DNA"/>
</dbReference>
<evidence type="ECO:0000256" key="2">
    <source>
        <dbReference type="ARBA" id="ARBA00009840"/>
    </source>
</evidence>
<proteinExistence type="inferred from homology"/>
<keyword evidence="3 5" id="KW-0175">Coiled coil</keyword>
<dbReference type="GO" id="GO:0006310">
    <property type="term" value="P:DNA recombination"/>
    <property type="evidence" value="ECO:0007669"/>
    <property type="project" value="UniProtKB-KW"/>
</dbReference>
<dbReference type="PANTHER" id="PTHR30563">
    <property type="entry name" value="DNA RECOMBINATION PROTEIN RMUC"/>
    <property type="match status" value="1"/>
</dbReference>
<evidence type="ECO:0000256" key="5">
    <source>
        <dbReference type="SAM" id="Coils"/>
    </source>
</evidence>
<comment type="function">
    <text evidence="1">Involved in DNA recombination.</text>
</comment>
<evidence type="ECO:0000256" key="3">
    <source>
        <dbReference type="ARBA" id="ARBA00023054"/>
    </source>
</evidence>
<feature type="coiled-coil region" evidence="5">
    <location>
        <begin position="45"/>
        <end position="79"/>
    </location>
</feature>
<evidence type="ECO:0000313" key="6">
    <source>
        <dbReference type="EMBL" id="AXC09564.1"/>
    </source>
</evidence>
<evidence type="ECO:0000256" key="1">
    <source>
        <dbReference type="ARBA" id="ARBA00003416"/>
    </source>
</evidence>
<dbReference type="Proteomes" id="UP000253606">
    <property type="component" value="Chromosome"/>
</dbReference>
<dbReference type="RefSeq" id="WP_161557114.1">
    <property type="nucleotide sequence ID" value="NZ_CP030840.1"/>
</dbReference>
<name>A0A2Z5FSX2_9BACT</name>
<keyword evidence="4" id="KW-0233">DNA recombination</keyword>
<keyword evidence="7" id="KW-1185">Reference proteome</keyword>
<evidence type="ECO:0000313" key="7">
    <source>
        <dbReference type="Proteomes" id="UP000253606"/>
    </source>
</evidence>
<reference evidence="6 7" key="1">
    <citation type="journal article" date="2018" name="Front. Microbiol.">
        <title>Hydrolytic Capabilities as a Key to Environmental Success: Chitinolytic and Cellulolytic Acidobacteria From Acidic Sub-arctic Soils and Boreal Peatlands.</title>
        <authorList>
            <person name="Belova S.E."/>
            <person name="Ravin N.V."/>
            <person name="Pankratov T.A."/>
            <person name="Rakitin A.L."/>
            <person name="Ivanova A.A."/>
            <person name="Beletsky A.V."/>
            <person name="Mardanov A.V."/>
            <person name="Sinninghe Damste J.S."/>
            <person name="Dedysh S.N."/>
        </authorList>
    </citation>
    <scope>NUCLEOTIDE SEQUENCE [LARGE SCALE GENOMIC DNA]</scope>
    <source>
        <strain evidence="6 7">SBC82</strain>
    </source>
</reference>